<dbReference type="GO" id="GO:0005829">
    <property type="term" value="C:cytosol"/>
    <property type="evidence" value="ECO:0000318"/>
    <property type="project" value="GO_Central"/>
</dbReference>
<feature type="region of interest" description="Disordered" evidence="3">
    <location>
        <begin position="31"/>
        <end position="61"/>
    </location>
</feature>
<evidence type="ECO:0000313" key="6">
    <source>
        <dbReference type="Proteomes" id="UP000007110"/>
    </source>
</evidence>
<dbReference type="InterPro" id="IPR011705">
    <property type="entry name" value="BACK"/>
</dbReference>
<dbReference type="GO" id="GO:0022008">
    <property type="term" value="P:neurogenesis"/>
    <property type="evidence" value="ECO:0000318"/>
    <property type="project" value="GO_Central"/>
</dbReference>
<name>A0A7M7GK92_STRPU</name>
<dbReference type="Pfam" id="PF08005">
    <property type="entry name" value="PHR"/>
    <property type="match status" value="1"/>
</dbReference>
<dbReference type="SMART" id="SM00225">
    <property type="entry name" value="BTB"/>
    <property type="match status" value="1"/>
</dbReference>
<dbReference type="InterPro" id="IPR011333">
    <property type="entry name" value="SKP1/BTB/POZ_sf"/>
</dbReference>
<dbReference type="Pfam" id="PF00651">
    <property type="entry name" value="BTB"/>
    <property type="match status" value="1"/>
</dbReference>
<dbReference type="KEGG" id="spu:100893901"/>
<dbReference type="Gene3D" id="3.30.710.10">
    <property type="entry name" value="Potassium Channel Kv1.1, Chain A"/>
    <property type="match status" value="1"/>
</dbReference>
<dbReference type="GeneID" id="100893901"/>
<dbReference type="EnsemblMetazoa" id="XM_003729254">
    <property type="protein sequence ID" value="XP_003729302"/>
    <property type="gene ID" value="LOC100893901"/>
</dbReference>
<evidence type="ECO:0000256" key="3">
    <source>
        <dbReference type="SAM" id="MobiDB-lite"/>
    </source>
</evidence>
<accession>A0A7M7GK92</accession>
<dbReference type="InterPro" id="IPR012983">
    <property type="entry name" value="PHR"/>
</dbReference>
<dbReference type="RefSeq" id="XP_003729302.1">
    <property type="nucleotide sequence ID" value="XM_003729254.3"/>
</dbReference>
<evidence type="ECO:0000256" key="1">
    <source>
        <dbReference type="ARBA" id="ARBA00004496"/>
    </source>
</evidence>
<keyword evidence="6" id="KW-1185">Reference proteome</keyword>
<dbReference type="Gene3D" id="2.60.120.820">
    <property type="entry name" value="PHR domain"/>
    <property type="match status" value="1"/>
</dbReference>
<dbReference type="SMART" id="SM00875">
    <property type="entry name" value="BACK"/>
    <property type="match status" value="1"/>
</dbReference>
<dbReference type="PANTHER" id="PTHR45774:SF4">
    <property type="entry name" value="AXUNDEAD, ISOFORM F"/>
    <property type="match status" value="1"/>
</dbReference>
<dbReference type="InterPro" id="IPR038648">
    <property type="entry name" value="PHR_sf"/>
</dbReference>
<dbReference type="Gene3D" id="1.25.40.420">
    <property type="match status" value="1"/>
</dbReference>
<feature type="domain" description="BTB" evidence="4">
    <location>
        <begin position="137"/>
        <end position="207"/>
    </location>
</feature>
<keyword evidence="2" id="KW-0963">Cytoplasm</keyword>
<dbReference type="OrthoDB" id="636773at2759"/>
<comment type="subcellular location">
    <subcellularLocation>
        <location evidence="1">Cytoplasm</location>
    </subcellularLocation>
</comment>
<dbReference type="InterPro" id="IPR000210">
    <property type="entry name" value="BTB/POZ_dom"/>
</dbReference>
<evidence type="ECO:0000256" key="2">
    <source>
        <dbReference type="ARBA" id="ARBA00022490"/>
    </source>
</evidence>
<dbReference type="PANTHER" id="PTHR45774">
    <property type="entry name" value="BTB/POZ DOMAIN-CONTAINING"/>
    <property type="match status" value="1"/>
</dbReference>
<dbReference type="SUPFAM" id="SSF54695">
    <property type="entry name" value="POZ domain"/>
    <property type="match status" value="1"/>
</dbReference>
<dbReference type="InParanoid" id="A0A7M7GK92"/>
<reference evidence="6" key="1">
    <citation type="submission" date="2015-02" db="EMBL/GenBank/DDBJ databases">
        <title>Genome sequencing for Strongylocentrotus purpuratus.</title>
        <authorList>
            <person name="Murali S."/>
            <person name="Liu Y."/>
            <person name="Vee V."/>
            <person name="English A."/>
            <person name="Wang M."/>
            <person name="Skinner E."/>
            <person name="Han Y."/>
            <person name="Muzny D.M."/>
            <person name="Worley K.C."/>
            <person name="Gibbs R.A."/>
        </authorList>
    </citation>
    <scope>NUCLEOTIDE SEQUENCE</scope>
</reference>
<dbReference type="CDD" id="cd18488">
    <property type="entry name" value="BACK_BTBD3_like"/>
    <property type="match status" value="1"/>
</dbReference>
<reference evidence="5" key="2">
    <citation type="submission" date="2021-01" db="UniProtKB">
        <authorList>
            <consortium name="EnsemblMetazoa"/>
        </authorList>
    </citation>
    <scope>IDENTIFICATION</scope>
</reference>
<sequence length="539" mass="60603">MPFPKLRLTKFWKVVHTFCRIKRKLRRKMEMNNQNPGAEKDDVEQQIQQRTSHRRSSFLASQVSNSAEPYQNLDSNHCSVNSETLDVIQPDSPTGTIASSVSTSISSSPSLWSCDNWHRGVTVRDRNAVMFNNELMSDVTFLVGPKNAAQRIPAHKYVLATGSSVFFAMFYGDLAENTSEIVTPDVEPEAFLTLLKYMYCDEIDLTPENVLDTLYAAKKYLVPHLARSCVEYLERSLSARNACVLLSQSHLFEEPDLMQRCWEVIDAQAEVALGSDSFVDVDQDTLECILKRETLNVKELVLFHAAMRWADAECSRQDLVVTPNSLRKVLGSALYLIRIPTMPLKEFANNVACSGVITLEETTNIFLHYTADIRPKIRFPCKQRAGLRTCTVHRFQSSAYRSNQWRYRGRCDSIQFAVDRRIFIAGFGLYGSSSGGAEYKVKIELKRGGKSLAENHTKFFSDGSSSTFAVTFPHPVQVEPHVYYTASATLCGNELSYFGQEGLTESTSNDVTFQFQCSPESTNGTGVQGGQIPELIFYA</sequence>
<dbReference type="InterPro" id="IPR049737">
    <property type="entry name" value="Btbd6a-like_BACK"/>
</dbReference>
<proteinExistence type="predicted"/>
<dbReference type="FunFam" id="2.60.120.820:FF:000001">
    <property type="entry name" value="BTB/POZ domain-containing protein 3"/>
    <property type="match status" value="1"/>
</dbReference>
<organism evidence="5 6">
    <name type="scientific">Strongylocentrotus purpuratus</name>
    <name type="common">Purple sea urchin</name>
    <dbReference type="NCBI Taxonomy" id="7668"/>
    <lineage>
        <taxon>Eukaryota</taxon>
        <taxon>Metazoa</taxon>
        <taxon>Echinodermata</taxon>
        <taxon>Eleutherozoa</taxon>
        <taxon>Echinozoa</taxon>
        <taxon>Echinoidea</taxon>
        <taxon>Euechinoidea</taxon>
        <taxon>Echinacea</taxon>
        <taxon>Camarodonta</taxon>
        <taxon>Echinidea</taxon>
        <taxon>Strongylocentrotidae</taxon>
        <taxon>Strongylocentrotus</taxon>
    </lineage>
</organism>
<protein>
    <recommendedName>
        <fullName evidence="4">BTB domain-containing protein</fullName>
    </recommendedName>
</protein>
<dbReference type="AlphaFoldDB" id="A0A7M7GK92"/>
<dbReference type="OMA" id="EPASWQC"/>
<evidence type="ECO:0000313" key="5">
    <source>
        <dbReference type="EnsemblMetazoa" id="XP_003729302"/>
    </source>
</evidence>
<dbReference type="FunCoup" id="A0A7M7GK92">
    <property type="interactions" value="733"/>
</dbReference>
<dbReference type="PROSITE" id="PS50097">
    <property type="entry name" value="BTB"/>
    <property type="match status" value="1"/>
</dbReference>
<dbReference type="CDD" id="cd18282">
    <property type="entry name" value="BTB_POZ_BTBD3_6"/>
    <property type="match status" value="1"/>
</dbReference>
<dbReference type="FunFam" id="3.30.710.10:FF:000015">
    <property type="entry name" value="BTB/POZ domain-containing protein 3"/>
    <property type="match status" value="1"/>
</dbReference>
<dbReference type="Proteomes" id="UP000007110">
    <property type="component" value="Unassembled WGS sequence"/>
</dbReference>
<evidence type="ECO:0000259" key="4">
    <source>
        <dbReference type="PROSITE" id="PS50097"/>
    </source>
</evidence>
<dbReference type="Pfam" id="PF07707">
    <property type="entry name" value="BACK"/>
    <property type="match status" value="1"/>
</dbReference>